<comment type="caution">
    <text evidence="1">The sequence shown here is derived from an EMBL/GenBank/DDBJ whole genome shotgun (WGS) entry which is preliminary data.</text>
</comment>
<dbReference type="EMBL" id="BGPR01008312">
    <property type="protein sequence ID" value="GBN32927.1"/>
    <property type="molecule type" value="Genomic_DNA"/>
</dbReference>
<organism evidence="1 2">
    <name type="scientific">Araneus ventricosus</name>
    <name type="common">Orbweaver spider</name>
    <name type="synonym">Epeira ventricosa</name>
    <dbReference type="NCBI Taxonomy" id="182803"/>
    <lineage>
        <taxon>Eukaryota</taxon>
        <taxon>Metazoa</taxon>
        <taxon>Ecdysozoa</taxon>
        <taxon>Arthropoda</taxon>
        <taxon>Chelicerata</taxon>
        <taxon>Arachnida</taxon>
        <taxon>Araneae</taxon>
        <taxon>Araneomorphae</taxon>
        <taxon>Entelegynae</taxon>
        <taxon>Araneoidea</taxon>
        <taxon>Araneidae</taxon>
        <taxon>Araneus</taxon>
    </lineage>
</organism>
<keyword evidence="2" id="KW-1185">Reference proteome</keyword>
<name>A0A4Y2N415_ARAVE</name>
<dbReference type="Proteomes" id="UP000499080">
    <property type="component" value="Unassembled WGS sequence"/>
</dbReference>
<sequence>METFLAKSSPHSTSVSENEGNALKQIAVAPISDKIVPSSSSCIQISRNIVLDAEIKWALKCITSHYSYNSCIDISSLLKEMFPDSEIAKYYTRGPTKFAYLICFETASFFYFTVV</sequence>
<evidence type="ECO:0000313" key="1">
    <source>
        <dbReference type="EMBL" id="GBN32927.1"/>
    </source>
</evidence>
<protein>
    <submittedName>
        <fullName evidence="1">Uncharacterized protein</fullName>
    </submittedName>
</protein>
<evidence type="ECO:0000313" key="2">
    <source>
        <dbReference type="Proteomes" id="UP000499080"/>
    </source>
</evidence>
<accession>A0A4Y2N415</accession>
<reference evidence="1 2" key="1">
    <citation type="journal article" date="2019" name="Sci. Rep.">
        <title>Orb-weaving spider Araneus ventricosus genome elucidates the spidroin gene catalogue.</title>
        <authorList>
            <person name="Kono N."/>
            <person name="Nakamura H."/>
            <person name="Ohtoshi R."/>
            <person name="Moran D.A.P."/>
            <person name="Shinohara A."/>
            <person name="Yoshida Y."/>
            <person name="Fujiwara M."/>
            <person name="Mori M."/>
            <person name="Tomita M."/>
            <person name="Arakawa K."/>
        </authorList>
    </citation>
    <scope>NUCLEOTIDE SEQUENCE [LARGE SCALE GENOMIC DNA]</scope>
</reference>
<dbReference type="AlphaFoldDB" id="A0A4Y2N415"/>
<dbReference type="OrthoDB" id="6747606at2759"/>
<gene>
    <name evidence="1" type="ORF">AVEN_26924_1</name>
</gene>
<proteinExistence type="predicted"/>